<evidence type="ECO:0000313" key="3">
    <source>
        <dbReference type="Proteomes" id="UP000663873"/>
    </source>
</evidence>
<protein>
    <submittedName>
        <fullName evidence="2">Uncharacterized protein</fullName>
    </submittedName>
</protein>
<reference evidence="2" key="1">
    <citation type="submission" date="2021-02" db="EMBL/GenBank/DDBJ databases">
        <authorList>
            <person name="Nowell W R."/>
        </authorList>
    </citation>
    <scope>NUCLEOTIDE SEQUENCE</scope>
</reference>
<evidence type="ECO:0000256" key="1">
    <source>
        <dbReference type="SAM" id="MobiDB-lite"/>
    </source>
</evidence>
<dbReference type="EMBL" id="CAJOBP010038730">
    <property type="protein sequence ID" value="CAF4737354.1"/>
    <property type="molecule type" value="Genomic_DNA"/>
</dbReference>
<comment type="caution">
    <text evidence="2">The sequence shown here is derived from an EMBL/GenBank/DDBJ whole genome shotgun (WGS) entry which is preliminary data.</text>
</comment>
<feature type="compositionally biased region" description="Polar residues" evidence="1">
    <location>
        <begin position="23"/>
        <end position="43"/>
    </location>
</feature>
<feature type="region of interest" description="Disordered" evidence="1">
    <location>
        <begin position="1"/>
        <end position="43"/>
    </location>
</feature>
<feature type="non-terminal residue" evidence="2">
    <location>
        <position position="1"/>
    </location>
</feature>
<dbReference type="AlphaFoldDB" id="A0A821KIB0"/>
<keyword evidence="3" id="KW-1185">Reference proteome</keyword>
<evidence type="ECO:0000313" key="2">
    <source>
        <dbReference type="EMBL" id="CAF4737354.1"/>
    </source>
</evidence>
<accession>A0A821KIB0</accession>
<sequence>MYKVRQNRGAKKLNKATVERGSSPRTDNHSLLVTNSTVAPPVR</sequence>
<feature type="compositionally biased region" description="Basic residues" evidence="1">
    <location>
        <begin position="1"/>
        <end position="14"/>
    </location>
</feature>
<proteinExistence type="predicted"/>
<gene>
    <name evidence="2" type="ORF">UJA718_LOCUS38148</name>
</gene>
<name>A0A821KIB0_9BILA</name>
<organism evidence="2 3">
    <name type="scientific">Rotaria socialis</name>
    <dbReference type="NCBI Taxonomy" id="392032"/>
    <lineage>
        <taxon>Eukaryota</taxon>
        <taxon>Metazoa</taxon>
        <taxon>Spiralia</taxon>
        <taxon>Gnathifera</taxon>
        <taxon>Rotifera</taxon>
        <taxon>Eurotatoria</taxon>
        <taxon>Bdelloidea</taxon>
        <taxon>Philodinida</taxon>
        <taxon>Philodinidae</taxon>
        <taxon>Rotaria</taxon>
    </lineage>
</organism>
<dbReference type="Proteomes" id="UP000663873">
    <property type="component" value="Unassembled WGS sequence"/>
</dbReference>